<keyword evidence="3" id="KW-1185">Reference proteome</keyword>
<feature type="compositionally biased region" description="Low complexity" evidence="1">
    <location>
        <begin position="117"/>
        <end position="127"/>
    </location>
</feature>
<feature type="region of interest" description="Disordered" evidence="1">
    <location>
        <begin position="174"/>
        <end position="206"/>
    </location>
</feature>
<dbReference type="Proteomes" id="UP001362999">
    <property type="component" value="Unassembled WGS sequence"/>
</dbReference>
<feature type="compositionally biased region" description="Basic residues" evidence="1">
    <location>
        <begin position="182"/>
        <end position="193"/>
    </location>
</feature>
<accession>A0AAV9ZIU5</accession>
<evidence type="ECO:0000313" key="3">
    <source>
        <dbReference type="Proteomes" id="UP001362999"/>
    </source>
</evidence>
<evidence type="ECO:0000256" key="1">
    <source>
        <dbReference type="SAM" id="MobiDB-lite"/>
    </source>
</evidence>
<feature type="region of interest" description="Disordered" evidence="1">
    <location>
        <begin position="115"/>
        <end position="153"/>
    </location>
</feature>
<dbReference type="AlphaFoldDB" id="A0AAV9ZIU5"/>
<gene>
    <name evidence="2" type="ORF">R3P38DRAFT_2576111</name>
</gene>
<name>A0AAV9ZIU5_9AGAR</name>
<comment type="caution">
    <text evidence="2">The sequence shown here is derived from an EMBL/GenBank/DDBJ whole genome shotgun (WGS) entry which is preliminary data.</text>
</comment>
<dbReference type="EMBL" id="JAWWNJ010000139">
    <property type="protein sequence ID" value="KAK6984323.1"/>
    <property type="molecule type" value="Genomic_DNA"/>
</dbReference>
<reference evidence="2 3" key="1">
    <citation type="journal article" date="2024" name="J Genomics">
        <title>Draft genome sequencing and assembly of Favolaschia claudopus CIRM-BRFM 2984 isolated from oak limbs.</title>
        <authorList>
            <person name="Navarro D."/>
            <person name="Drula E."/>
            <person name="Chaduli D."/>
            <person name="Cazenave R."/>
            <person name="Ahrendt S."/>
            <person name="Wang J."/>
            <person name="Lipzen A."/>
            <person name="Daum C."/>
            <person name="Barry K."/>
            <person name="Grigoriev I.V."/>
            <person name="Favel A."/>
            <person name="Rosso M.N."/>
            <person name="Martin F."/>
        </authorList>
    </citation>
    <scope>NUCLEOTIDE SEQUENCE [LARGE SCALE GENOMIC DNA]</scope>
    <source>
        <strain evidence="2 3">CIRM-BRFM 2984</strain>
    </source>
</reference>
<feature type="region of interest" description="Disordered" evidence="1">
    <location>
        <begin position="218"/>
        <end position="258"/>
    </location>
</feature>
<protein>
    <submittedName>
        <fullName evidence="2">Uncharacterized protein</fullName>
    </submittedName>
</protein>
<proteinExistence type="predicted"/>
<feature type="compositionally biased region" description="Basic and acidic residues" evidence="1">
    <location>
        <begin position="225"/>
        <end position="234"/>
    </location>
</feature>
<sequence>MARDLPTFSAEEEEILDATSAAVLHIAIVDDDTPVDFVLEQIHELWKKAARLAYAHGRREGFEEGRATAQAKASQAASAVTARHQKELEKERVWGYDVGFALARDIERAHIDAEACSPSHHSPSTTSIATQTDGTITDPVPESDPFSLPLTHEKVLSTPSPTFIRDFSALRSGDSKPFSSLQRRHRRSPRGRCARSSPSIASRTPAVPQTFVLNIYPSDSISKTARADPRDKRPSPPTRPAPSSTSVDSPTLAWDHDPRLRDLSRALTALGWVRPG</sequence>
<organism evidence="2 3">
    <name type="scientific">Favolaschia claudopus</name>
    <dbReference type="NCBI Taxonomy" id="2862362"/>
    <lineage>
        <taxon>Eukaryota</taxon>
        <taxon>Fungi</taxon>
        <taxon>Dikarya</taxon>
        <taxon>Basidiomycota</taxon>
        <taxon>Agaricomycotina</taxon>
        <taxon>Agaricomycetes</taxon>
        <taxon>Agaricomycetidae</taxon>
        <taxon>Agaricales</taxon>
        <taxon>Marasmiineae</taxon>
        <taxon>Mycenaceae</taxon>
        <taxon>Favolaschia</taxon>
    </lineage>
</organism>
<evidence type="ECO:0000313" key="2">
    <source>
        <dbReference type="EMBL" id="KAK6984323.1"/>
    </source>
</evidence>